<dbReference type="Gene3D" id="3.80.10.10">
    <property type="entry name" value="Ribonuclease Inhibitor"/>
    <property type="match status" value="1"/>
</dbReference>
<reference evidence="1 2" key="1">
    <citation type="journal article" date="2018" name="J. Invertebr. Pathol.">
        <title>New genotyping method for the causative agent of crayfish plague (Aphanomyces astaci) based on whole genome data.</title>
        <authorList>
            <person name="Minardi D."/>
            <person name="Studholme D.J."/>
            <person name="van der Giezen M."/>
            <person name="Pretto T."/>
            <person name="Oidtmann B."/>
        </authorList>
    </citation>
    <scope>NUCLEOTIDE SEQUENCE [LARGE SCALE GENOMIC DNA]</scope>
    <source>
        <strain evidence="1 2">KB13</strain>
    </source>
</reference>
<gene>
    <name evidence="1" type="ORF">DYB28_007053</name>
</gene>
<evidence type="ECO:0000313" key="2">
    <source>
        <dbReference type="Proteomes" id="UP000275652"/>
    </source>
</evidence>
<evidence type="ECO:0008006" key="3">
    <source>
        <dbReference type="Google" id="ProtNLM"/>
    </source>
</evidence>
<accession>A0A9X8HC29</accession>
<evidence type="ECO:0000313" key="1">
    <source>
        <dbReference type="EMBL" id="RLO08967.1"/>
    </source>
</evidence>
<dbReference type="Proteomes" id="UP000275652">
    <property type="component" value="Unassembled WGS sequence"/>
</dbReference>
<comment type="caution">
    <text evidence="1">The sequence shown here is derived from an EMBL/GenBank/DDBJ whole genome shotgun (WGS) entry which is preliminary data.</text>
</comment>
<organism evidence="1 2">
    <name type="scientific">Aphanomyces astaci</name>
    <name type="common">Crayfish plague agent</name>
    <dbReference type="NCBI Taxonomy" id="112090"/>
    <lineage>
        <taxon>Eukaryota</taxon>
        <taxon>Sar</taxon>
        <taxon>Stramenopiles</taxon>
        <taxon>Oomycota</taxon>
        <taxon>Saprolegniomycetes</taxon>
        <taxon>Saprolegniales</taxon>
        <taxon>Verrucalvaceae</taxon>
        <taxon>Aphanomyces</taxon>
    </lineage>
</organism>
<dbReference type="InterPro" id="IPR032675">
    <property type="entry name" value="LRR_dom_sf"/>
</dbReference>
<dbReference type="SUPFAM" id="SSF52058">
    <property type="entry name" value="L domain-like"/>
    <property type="match status" value="1"/>
</dbReference>
<dbReference type="AlphaFoldDB" id="A0A9X8HC29"/>
<protein>
    <recommendedName>
        <fullName evidence="3">Leucine-rich repeat-containing N-terminal plant-type domain-containing protein</fullName>
    </recommendedName>
</protein>
<dbReference type="EMBL" id="QUTI01020757">
    <property type="protein sequence ID" value="RLO08967.1"/>
    <property type="molecule type" value="Genomic_DNA"/>
</dbReference>
<name>A0A9X8HC29_APHAT</name>
<sequence length="97" mass="10559">MPAILALNPLHLSSQRGPCPQQDIPLYSYLYQLALSGIGLSTIPDHIYDISTMANFEADYNDLTEVPLELVSLASLRTISLMYNGTAGSLHSNANHV</sequence>
<proteinExistence type="predicted"/>